<feature type="non-terminal residue" evidence="1">
    <location>
        <position position="86"/>
    </location>
</feature>
<dbReference type="Gene3D" id="3.90.70.10">
    <property type="entry name" value="Cysteine proteinases"/>
    <property type="match status" value="1"/>
</dbReference>
<evidence type="ECO:0000313" key="2">
    <source>
        <dbReference type="Proteomes" id="UP000252519"/>
    </source>
</evidence>
<keyword evidence="2" id="KW-1185">Reference proteome</keyword>
<protein>
    <submittedName>
        <fullName evidence="1">Uncharacterized protein</fullName>
    </submittedName>
</protein>
<accession>A0A368GQM5</accession>
<dbReference type="OrthoDB" id="10610471at2759"/>
<reference evidence="1 2" key="1">
    <citation type="submission" date="2014-10" db="EMBL/GenBank/DDBJ databases">
        <title>Draft genome of the hookworm Ancylostoma caninum.</title>
        <authorList>
            <person name="Mitreva M."/>
        </authorList>
    </citation>
    <scope>NUCLEOTIDE SEQUENCE [LARGE SCALE GENOMIC DNA]</scope>
    <source>
        <strain evidence="1 2">Baltimore</strain>
    </source>
</reference>
<organism evidence="1 2">
    <name type="scientific">Ancylostoma caninum</name>
    <name type="common">Dog hookworm</name>
    <dbReference type="NCBI Taxonomy" id="29170"/>
    <lineage>
        <taxon>Eukaryota</taxon>
        <taxon>Metazoa</taxon>
        <taxon>Ecdysozoa</taxon>
        <taxon>Nematoda</taxon>
        <taxon>Chromadorea</taxon>
        <taxon>Rhabditida</taxon>
        <taxon>Rhabditina</taxon>
        <taxon>Rhabditomorpha</taxon>
        <taxon>Strongyloidea</taxon>
        <taxon>Ancylostomatidae</taxon>
        <taxon>Ancylostomatinae</taxon>
        <taxon>Ancylostoma</taxon>
    </lineage>
</organism>
<dbReference type="Proteomes" id="UP000252519">
    <property type="component" value="Unassembled WGS sequence"/>
</dbReference>
<dbReference type="EMBL" id="JOJR01000090">
    <property type="protein sequence ID" value="RCN45898.1"/>
    <property type="molecule type" value="Genomic_DNA"/>
</dbReference>
<proteinExistence type="predicted"/>
<evidence type="ECO:0000313" key="1">
    <source>
        <dbReference type="EMBL" id="RCN45898.1"/>
    </source>
</evidence>
<dbReference type="SUPFAM" id="SSF54001">
    <property type="entry name" value="Cysteine proteinases"/>
    <property type="match status" value="1"/>
</dbReference>
<comment type="caution">
    <text evidence="1">The sequence shown here is derived from an EMBL/GenBank/DDBJ whole genome shotgun (WGS) entry which is preliminary data.</text>
</comment>
<dbReference type="InterPro" id="IPR038765">
    <property type="entry name" value="Papain-like_cys_pep_sf"/>
</dbReference>
<name>A0A368GQM5_ANCCA</name>
<gene>
    <name evidence="1" type="ORF">ANCCAN_08063</name>
</gene>
<sequence>MGDRACIASNGKFKKHLSDIDILTCCNDCGYGKTAQKFSNDEKAIMREIMTNGPVVAPMRLHADFAFYEKKITLCLCIAEWAGDDE</sequence>
<dbReference type="AlphaFoldDB" id="A0A368GQM5"/>